<feature type="binding site" evidence="12">
    <location>
        <position position="621"/>
    </location>
    <ligand>
        <name>Zn(2+)</name>
        <dbReference type="ChEBI" id="CHEBI:29105"/>
        <label>1</label>
        <note>catalytic</note>
    </ligand>
</feature>
<feature type="binding site" evidence="11">
    <location>
        <position position="115"/>
    </location>
    <ligand>
        <name>5-methyltetrahydropteroyltri-L-glutamate</name>
        <dbReference type="ChEBI" id="CHEBI:58207"/>
    </ligand>
</feature>
<feature type="binding site" evidence="11">
    <location>
        <position position="19"/>
    </location>
    <ligand>
        <name>5-methyltetrahydropteroyltri-L-glutamate</name>
        <dbReference type="ChEBI" id="CHEBI:58207"/>
    </ligand>
</feature>
<comment type="pathway">
    <text evidence="2 10">Amino-acid biosynthesis; L-methionine biosynthesis via de novo pathway; L-methionine from L-homocysteine (MetE route): step 1/1.</text>
</comment>
<evidence type="ECO:0000313" key="16">
    <source>
        <dbReference type="EMBL" id="DAB37315.1"/>
    </source>
</evidence>
<dbReference type="GO" id="GO:0008270">
    <property type="term" value="F:zinc ion binding"/>
    <property type="evidence" value="ECO:0007669"/>
    <property type="project" value="InterPro"/>
</dbReference>
<name>A0A2D3WBN5_9BACT</name>
<dbReference type="CDD" id="cd03311">
    <property type="entry name" value="CIMS_C_terminal_like"/>
    <property type="match status" value="1"/>
</dbReference>
<feature type="binding site" evidence="10">
    <location>
        <position position="110"/>
    </location>
    <ligand>
        <name>5-methyltetrahydropteroyltri-L-glutamate</name>
        <dbReference type="ChEBI" id="CHEBI:58207"/>
    </ligand>
</feature>
<keyword evidence="10" id="KW-0677">Repeat</keyword>
<evidence type="ECO:0000256" key="2">
    <source>
        <dbReference type="ARBA" id="ARBA00004681"/>
    </source>
</evidence>
<evidence type="ECO:0000256" key="12">
    <source>
        <dbReference type="PIRSR" id="PIRSR000382-2"/>
    </source>
</evidence>
<dbReference type="InterPro" id="IPR013215">
    <property type="entry name" value="Cbl-indep_Met_Synth_N"/>
</dbReference>
<comment type="function">
    <text evidence="1 10">Catalyzes the transfer of a methyl group from 5-methyltetrahydrofolate to homocysteine resulting in methionine formation.</text>
</comment>
<dbReference type="InterPro" id="IPR002629">
    <property type="entry name" value="Met_Synth_C/arc"/>
</dbReference>
<comment type="caution">
    <text evidence="16">The sequence shown here is derived from an EMBL/GenBank/DDBJ whole genome shotgun (WGS) entry which is preliminary data.</text>
</comment>
<feature type="binding site" evidence="12">
    <location>
        <position position="645"/>
    </location>
    <ligand>
        <name>Zn(2+)</name>
        <dbReference type="ChEBI" id="CHEBI:29105"/>
        <label>1</label>
        <note>catalytic</note>
    </ligand>
</feature>
<feature type="binding site" evidence="10 11">
    <location>
        <begin position="411"/>
        <end position="413"/>
    </location>
    <ligand>
        <name>L-methionine</name>
        <dbReference type="ChEBI" id="CHEBI:57844"/>
    </ligand>
</feature>
<evidence type="ECO:0000313" key="17">
    <source>
        <dbReference type="Proteomes" id="UP000231638"/>
    </source>
</evidence>
<feature type="binding site" evidence="10 11">
    <location>
        <begin position="495"/>
        <end position="496"/>
    </location>
    <ligand>
        <name>5-methyltetrahydropteroyltri-L-glutamate</name>
        <dbReference type="ChEBI" id="CHEBI:58207"/>
    </ligand>
</feature>
<keyword evidence="8 10" id="KW-0862">Zinc</keyword>
<organism evidence="16 17">
    <name type="scientific">Sulfurospirillum cavolei</name>
    <dbReference type="NCBI Taxonomy" id="366522"/>
    <lineage>
        <taxon>Bacteria</taxon>
        <taxon>Pseudomonadati</taxon>
        <taxon>Campylobacterota</taxon>
        <taxon>Epsilonproteobacteria</taxon>
        <taxon>Campylobacterales</taxon>
        <taxon>Sulfurospirillaceae</taxon>
        <taxon>Sulfurospirillum</taxon>
    </lineage>
</organism>
<dbReference type="NCBIfam" id="NF003556">
    <property type="entry name" value="PRK05222.1"/>
    <property type="match status" value="1"/>
</dbReference>
<evidence type="ECO:0000256" key="11">
    <source>
        <dbReference type="PIRSR" id="PIRSR000382-1"/>
    </source>
</evidence>
<keyword evidence="6 10" id="KW-0808">Transferase</keyword>
<dbReference type="InterPro" id="IPR006276">
    <property type="entry name" value="Cobalamin-indep_Met_synthase"/>
</dbReference>
<dbReference type="Pfam" id="PF01717">
    <property type="entry name" value="Meth_synt_2"/>
    <property type="match status" value="1"/>
</dbReference>
<feature type="binding site" evidence="10">
    <location>
        <position position="706"/>
    </location>
    <ligand>
        <name>Zn(2+)</name>
        <dbReference type="ChEBI" id="CHEBI:29105"/>
        <note>catalytic</note>
    </ligand>
</feature>
<keyword evidence="4 10" id="KW-0489">Methyltransferase</keyword>
<evidence type="ECO:0000256" key="10">
    <source>
        <dbReference type="HAMAP-Rule" id="MF_00172"/>
    </source>
</evidence>
<dbReference type="NCBIfam" id="TIGR01371">
    <property type="entry name" value="met_syn_B12ind"/>
    <property type="match status" value="1"/>
</dbReference>
<evidence type="ECO:0000256" key="7">
    <source>
        <dbReference type="ARBA" id="ARBA00022723"/>
    </source>
</evidence>
<evidence type="ECO:0000259" key="15">
    <source>
        <dbReference type="Pfam" id="PF08267"/>
    </source>
</evidence>
<evidence type="ECO:0000259" key="14">
    <source>
        <dbReference type="Pfam" id="PF01717"/>
    </source>
</evidence>
<feature type="binding site" evidence="10">
    <location>
        <position position="645"/>
    </location>
    <ligand>
        <name>Zn(2+)</name>
        <dbReference type="ChEBI" id="CHEBI:29105"/>
        <note>catalytic</note>
    </ligand>
</feature>
<protein>
    <recommendedName>
        <fullName evidence="10">5-methyltetrahydropteroyltriglutamate--homocysteine methyltransferase</fullName>
        <ecNumber evidence="10">2.1.1.14</ecNumber>
    </recommendedName>
    <alternativeName>
        <fullName evidence="10">Cobalamin-independent methionine synthase</fullName>
    </alternativeName>
    <alternativeName>
        <fullName evidence="10">Methionine synthase, vitamin-B12 independent isozyme</fullName>
    </alternativeName>
</protein>
<dbReference type="AlphaFoldDB" id="A0A2D3WBN5"/>
<keyword evidence="9 10" id="KW-0486">Methionine biosynthesis</keyword>
<gene>
    <name evidence="10" type="primary">metE</name>
    <name evidence="16" type="ORF">CFH80_00245</name>
</gene>
<dbReference type="SUPFAM" id="SSF51726">
    <property type="entry name" value="UROD/MetE-like"/>
    <property type="match status" value="2"/>
</dbReference>
<feature type="binding site" evidence="12">
    <location>
        <position position="632"/>
    </location>
    <ligand>
        <name>Zn(2+)</name>
        <dbReference type="ChEBI" id="CHEBI:29105"/>
        <label>1</label>
        <note>catalytic</note>
    </ligand>
</feature>
<feature type="binding site" evidence="12">
    <location>
        <position position="706"/>
    </location>
    <ligand>
        <name>Zn(2+)</name>
        <dbReference type="ChEBI" id="CHEBI:29105"/>
        <label>1</label>
        <note>catalytic</note>
    </ligand>
</feature>
<feature type="binding site" evidence="12">
    <location>
        <position position="623"/>
    </location>
    <ligand>
        <name>Zn(2+)</name>
        <dbReference type="ChEBI" id="CHEBI:29105"/>
        <label>1</label>
        <note>catalytic</note>
    </ligand>
</feature>
<evidence type="ECO:0000256" key="3">
    <source>
        <dbReference type="ARBA" id="ARBA00009553"/>
    </source>
</evidence>
<feature type="binding site" evidence="10">
    <location>
        <begin position="16"/>
        <end position="19"/>
    </location>
    <ligand>
        <name>5-methyltetrahydropteroyltri-L-glutamate</name>
        <dbReference type="ChEBI" id="CHEBI:58207"/>
    </ligand>
</feature>
<feature type="active site" description="Proton donor" evidence="10 13">
    <location>
        <position position="674"/>
    </location>
</feature>
<evidence type="ECO:0000256" key="5">
    <source>
        <dbReference type="ARBA" id="ARBA00022605"/>
    </source>
</evidence>
<dbReference type="InterPro" id="IPR038071">
    <property type="entry name" value="UROD/MetE-like_sf"/>
</dbReference>
<dbReference type="PANTHER" id="PTHR30519">
    <property type="entry name" value="5-METHYLTETRAHYDROPTEROYLTRIGLUTAMATE--HOMOCYSTEINE METHYLTRANSFERASE"/>
    <property type="match status" value="1"/>
</dbReference>
<dbReference type="GO" id="GO:0009086">
    <property type="term" value="P:methionine biosynthetic process"/>
    <property type="evidence" value="ECO:0007669"/>
    <property type="project" value="UniProtKB-UniRule"/>
</dbReference>
<dbReference type="CDD" id="cd03312">
    <property type="entry name" value="CIMS_N_terminal_like"/>
    <property type="match status" value="1"/>
</dbReference>
<dbReference type="GO" id="GO:0032259">
    <property type="term" value="P:methylation"/>
    <property type="evidence" value="ECO:0007669"/>
    <property type="project" value="UniProtKB-KW"/>
</dbReference>
<accession>A0A2D3WBN5</accession>
<feature type="binding site" evidence="10 11">
    <location>
        <position position="464"/>
    </location>
    <ligand>
        <name>L-methionine</name>
        <dbReference type="ChEBI" id="CHEBI:57844"/>
    </ligand>
</feature>
<keyword evidence="7 10" id="KW-0479">Metal-binding</keyword>
<sequence>MSQTYVTGFPRIGENRELKFALEAFWARKIPFSEVQTLAKSLRAKHWRAQKNCAIDFIACNDFSYYDLMLDTSVLLGAIPKRFLDIEDPIKRYFAMARGDATHQAMEMTKWFNTNYHYIVPELETTTRFKLDTRKIEEEYAEAKALGLSPKINLIGPITFLALSRMQDATDAFGLFDALLETYEELFSFLSTLDATLLIQCDEPIFVKTLEPRYLSLLKRAYDRLGKVSPSLKISVVTYFDHAKEAVDVLVTTPIWAIGLDFVYGKENLDVLSHFGDKYLIAGLIDGRNVWRNDLNASLELLKRISQYLSKEQTILSTSCSLLHVPYSLQSETKLPLEVKEKLSFAIEKLTELESLRAHFDVGVFVKNDTPDAQTPQTSKRPFFPKRSAYAQRRIVQEKQLGLPLLPTTTIGSFPQTQEIRSLRASFKRGELSQEAYESELQKAIEACVRLQEELGLDVLVHGEFERNDMVEYFGELLEGFAFSTHGWVQSYGSRCVKPPLLYGNVKRKAPMTLSWITYAQSLSDKPLKGMLTGPVTILNWSFVRNDIPKSDVAYEVARAISDEIDDLQRSDIRIIQVDEAAFKEGYPLRSEKIKAYEDWAVESFKASVSSAWDQTQIHTHMCYSNFNDIIHTIERLDADVITIETARSGNTLLKVFQNVGYRAQIGPGVYDIHSPRVPSVEEITTQIKAVLEVFPKEQLWINPDCGLKTRGWEETKAALKNMVEAVHLAR</sequence>
<feature type="binding site" evidence="10 11">
    <location>
        <begin position="411"/>
        <end position="413"/>
    </location>
    <ligand>
        <name>L-homocysteine</name>
        <dbReference type="ChEBI" id="CHEBI:58199"/>
    </ligand>
</feature>
<dbReference type="Pfam" id="PF08267">
    <property type="entry name" value="Meth_synt_1"/>
    <property type="match status" value="1"/>
</dbReference>
<dbReference type="PIRSF" id="PIRSF000382">
    <property type="entry name" value="MeTrfase_B12_ind"/>
    <property type="match status" value="1"/>
</dbReference>
<dbReference type="Gene3D" id="3.20.20.210">
    <property type="match status" value="2"/>
</dbReference>
<feature type="binding site" evidence="10 11">
    <location>
        <position position="579"/>
    </location>
    <ligand>
        <name>L-homocysteine</name>
        <dbReference type="ChEBI" id="CHEBI:58199"/>
    </ligand>
</feature>
<evidence type="ECO:0000256" key="1">
    <source>
        <dbReference type="ARBA" id="ARBA00002777"/>
    </source>
</evidence>
<dbReference type="STRING" id="366522.GCA_001548055_01794"/>
<feature type="binding site" evidence="10">
    <location>
        <position position="464"/>
    </location>
    <ligand>
        <name>L-homocysteine</name>
        <dbReference type="ChEBI" id="CHEBI:58199"/>
    </ligand>
</feature>
<feature type="domain" description="Cobalamin-independent methionine synthase MetE N-terminal" evidence="15">
    <location>
        <begin position="4"/>
        <end position="308"/>
    </location>
</feature>
<dbReference type="EC" id="2.1.1.14" evidence="10"/>
<feature type="binding site" evidence="10">
    <location>
        <position position="623"/>
    </location>
    <ligand>
        <name>Zn(2+)</name>
        <dbReference type="ChEBI" id="CHEBI:29105"/>
        <note>catalytic</note>
    </ligand>
</feature>
<dbReference type="UniPathway" id="UPA00051">
    <property type="reaction ID" value="UER00082"/>
</dbReference>
<dbReference type="HAMAP" id="MF_00172">
    <property type="entry name" value="Meth_synth"/>
    <property type="match status" value="1"/>
</dbReference>
<dbReference type="Proteomes" id="UP000231638">
    <property type="component" value="Unassembled WGS sequence"/>
</dbReference>
<dbReference type="EMBL" id="DLUG01000009">
    <property type="protein sequence ID" value="DAB37315.1"/>
    <property type="molecule type" value="Genomic_DNA"/>
</dbReference>
<evidence type="ECO:0000256" key="6">
    <source>
        <dbReference type="ARBA" id="ARBA00022679"/>
    </source>
</evidence>
<evidence type="ECO:0000256" key="8">
    <source>
        <dbReference type="ARBA" id="ARBA00022833"/>
    </source>
</evidence>
<proteinExistence type="inferred from homology"/>
<feature type="domain" description="Cobalamin-independent methionine synthase MetE C-terminal/archaeal" evidence="14">
    <location>
        <begin position="406"/>
        <end position="727"/>
    </location>
</feature>
<dbReference type="GO" id="GO:0003871">
    <property type="term" value="F:5-methyltetrahydropteroyltriglutamate-homocysteine S-methyltransferase activity"/>
    <property type="evidence" value="ECO:0007669"/>
    <property type="project" value="UniProtKB-UniRule"/>
</dbReference>
<feature type="binding site" evidence="10 11">
    <location>
        <position position="541"/>
    </location>
    <ligand>
        <name>5-methyltetrahydropteroyltri-L-glutamate</name>
        <dbReference type="ChEBI" id="CHEBI:58207"/>
    </ligand>
</feature>
<comment type="catalytic activity">
    <reaction evidence="10">
        <text>5-methyltetrahydropteroyltri-L-glutamate + L-homocysteine = tetrahydropteroyltri-L-glutamate + L-methionine</text>
        <dbReference type="Rhea" id="RHEA:21196"/>
        <dbReference type="ChEBI" id="CHEBI:57844"/>
        <dbReference type="ChEBI" id="CHEBI:58140"/>
        <dbReference type="ChEBI" id="CHEBI:58199"/>
        <dbReference type="ChEBI" id="CHEBI:58207"/>
        <dbReference type="EC" id="2.1.1.14"/>
    </reaction>
</comment>
<evidence type="ECO:0000256" key="9">
    <source>
        <dbReference type="ARBA" id="ARBA00023167"/>
    </source>
</evidence>
<comment type="similarity">
    <text evidence="3 10">Belongs to the vitamin-B12 independent methionine synthase family.</text>
</comment>
<feature type="binding site" evidence="10">
    <location>
        <position position="621"/>
    </location>
    <ligand>
        <name>Zn(2+)</name>
        <dbReference type="ChEBI" id="CHEBI:29105"/>
        <note>catalytic</note>
    </ligand>
</feature>
<feature type="binding site" evidence="10">
    <location>
        <position position="585"/>
    </location>
    <ligand>
        <name>5-methyltetrahydropteroyltri-L-glutamate</name>
        <dbReference type="ChEBI" id="CHEBI:58207"/>
    </ligand>
</feature>
<comment type="cofactor">
    <cofactor evidence="10">
        <name>Zn(2+)</name>
        <dbReference type="ChEBI" id="CHEBI:29105"/>
    </cofactor>
    <text evidence="10">Binds 1 zinc ion per subunit.</text>
</comment>
<comment type="cofactor">
    <cofactor evidence="12">
        <name>Zn(2+)</name>
        <dbReference type="ChEBI" id="CHEBI:29105"/>
    </cofactor>
    <text evidence="12">Binds 2 Zn(2+) ions per subunit.</text>
</comment>
<evidence type="ECO:0000256" key="13">
    <source>
        <dbReference type="PIRSR" id="PIRSR000382-3"/>
    </source>
</evidence>
<keyword evidence="5 10" id="KW-0028">Amino-acid biosynthesis</keyword>
<evidence type="ECO:0000256" key="4">
    <source>
        <dbReference type="ARBA" id="ARBA00022603"/>
    </source>
</evidence>
<reference evidence="16 17" key="1">
    <citation type="journal article" date="2017" name="Front. Microbiol.">
        <title>Comparative Genomic Analysis of the Class Epsilonproteobacteria and Proposed Reclassification to Epsilonbacteraeota (phyl. nov.).</title>
        <authorList>
            <person name="Waite D.W."/>
            <person name="Vanwonterghem I."/>
            <person name="Rinke C."/>
            <person name="Parks D.H."/>
            <person name="Zhang Y."/>
            <person name="Takai K."/>
            <person name="Sievert S.M."/>
            <person name="Simon J."/>
            <person name="Campbell B.J."/>
            <person name="Hanson T.E."/>
            <person name="Woyke T."/>
            <person name="Klotz M.G."/>
            <person name="Hugenholtz P."/>
        </authorList>
    </citation>
    <scope>NUCLEOTIDE SEQUENCE [LARGE SCALE GENOMIC DNA]</scope>
    <source>
        <strain evidence="16">UBA11420</strain>
    </source>
</reference>
<feature type="binding site" evidence="10 11">
    <location>
        <position position="579"/>
    </location>
    <ligand>
        <name>L-methionine</name>
        <dbReference type="ChEBI" id="CHEBI:57844"/>
    </ligand>
</feature>